<feature type="domain" description="Histidine kinase/HSP90-like ATPase" evidence="6">
    <location>
        <begin position="361"/>
        <end position="510"/>
    </location>
</feature>
<name>A0A2N4T0L4_9MICC</name>
<protein>
    <recommendedName>
        <fullName evidence="6">Histidine kinase/HSP90-like ATPase domain-containing protein</fullName>
    </recommendedName>
</protein>
<keyword evidence="2" id="KW-0418">Kinase</keyword>
<keyword evidence="5" id="KW-1133">Transmembrane helix</keyword>
<reference evidence="7 8" key="1">
    <citation type="submission" date="2015-12" db="EMBL/GenBank/DDBJ databases">
        <authorList>
            <person name="Shamseldin A."/>
            <person name="Moawad H."/>
            <person name="Abd El-Rahim W.M."/>
            <person name="Sadowsky M.J."/>
        </authorList>
    </citation>
    <scope>NUCLEOTIDE SEQUENCE [LARGE SCALE GENOMIC DNA]</scope>
    <source>
        <strain evidence="7 8">S43</strain>
    </source>
</reference>
<evidence type="ECO:0000256" key="5">
    <source>
        <dbReference type="SAM" id="Phobius"/>
    </source>
</evidence>
<dbReference type="Pfam" id="PF07730">
    <property type="entry name" value="HisKA_3"/>
    <property type="match status" value="1"/>
</dbReference>
<feature type="region of interest" description="Disordered" evidence="4">
    <location>
        <begin position="440"/>
        <end position="500"/>
    </location>
</feature>
<dbReference type="GO" id="GO:0016020">
    <property type="term" value="C:membrane"/>
    <property type="evidence" value="ECO:0007669"/>
    <property type="project" value="InterPro"/>
</dbReference>
<accession>A0A2N4T0L4</accession>
<evidence type="ECO:0000256" key="4">
    <source>
        <dbReference type="SAM" id="MobiDB-lite"/>
    </source>
</evidence>
<dbReference type="EMBL" id="LOMZ01000001">
    <property type="protein sequence ID" value="PLC11771.1"/>
    <property type="molecule type" value="Genomic_DNA"/>
</dbReference>
<dbReference type="InterPro" id="IPR003594">
    <property type="entry name" value="HATPase_dom"/>
</dbReference>
<evidence type="ECO:0000313" key="7">
    <source>
        <dbReference type="EMBL" id="PLC11771.1"/>
    </source>
</evidence>
<dbReference type="Gene3D" id="1.20.5.1930">
    <property type="match status" value="1"/>
</dbReference>
<dbReference type="Gene3D" id="3.30.565.10">
    <property type="entry name" value="Histidine kinase-like ATPase, C-terminal domain"/>
    <property type="match status" value="1"/>
</dbReference>
<dbReference type="Pfam" id="PF02518">
    <property type="entry name" value="HATPase_c"/>
    <property type="match status" value="1"/>
</dbReference>
<feature type="transmembrane region" description="Helical" evidence="5">
    <location>
        <begin position="40"/>
        <end position="60"/>
    </location>
</feature>
<evidence type="ECO:0000256" key="1">
    <source>
        <dbReference type="ARBA" id="ARBA00022679"/>
    </source>
</evidence>
<keyword evidence="1" id="KW-0808">Transferase</keyword>
<dbReference type="AlphaFoldDB" id="A0A2N4T0L4"/>
<evidence type="ECO:0000259" key="6">
    <source>
        <dbReference type="SMART" id="SM00387"/>
    </source>
</evidence>
<proteinExistence type="predicted"/>
<sequence>MRRVQEVAQRPAPGLPADPDPVPQGSPASERSEVRAAIRAFLLTGLAVLLVTAVPATWWLRAVAEEYATEHVLRTTQRLADHAVAPLITGDLLDGEVSAVAEVDARLRPWLEEGSIRRIKIWDREGTVVYSDEHELIGRRFTPSPGGAVLTAPGEAVVTFERQRGTENAHEEAAGPLVEVYAGFTTAAGEPMVFEVYYDDAVVRTEQRSVLLSMSPAILLTMAALQLAQLVPAVRLARRIQAHRHARARLLEHAVRAAELERARVARDLHDDVIQDLAGLSYALEAQEAGAGANHRAALGRACTVLQGSLRSLRGITTDLYAPDVLDLGLPEAVERLADPLVRSGVEVRVRLDPDVPLSSDQQAMFLKVAREALTNIAKHARASTVDLRLARANGAAVLTVDDDGEGFDAALGPPEGHLGLRIMQDIADAAGASLAVRSRPGAGRPWWRPCPSGRRRAPPAREGVPPPHADPAEGRRSAAPRGAYPPDAAPRGGHACSAGREVVEWRRTVRREGAR</sequence>
<keyword evidence="5" id="KW-0472">Membrane</keyword>
<dbReference type="InterPro" id="IPR050482">
    <property type="entry name" value="Sensor_HK_TwoCompSys"/>
</dbReference>
<evidence type="ECO:0000256" key="3">
    <source>
        <dbReference type="ARBA" id="ARBA00023012"/>
    </source>
</evidence>
<feature type="region of interest" description="Disordered" evidence="4">
    <location>
        <begin position="1"/>
        <end position="29"/>
    </location>
</feature>
<evidence type="ECO:0000313" key="8">
    <source>
        <dbReference type="Proteomes" id="UP000234632"/>
    </source>
</evidence>
<dbReference type="InterPro" id="IPR036890">
    <property type="entry name" value="HATPase_C_sf"/>
</dbReference>
<feature type="compositionally biased region" description="Pro residues" evidence="4">
    <location>
        <begin position="13"/>
        <end position="24"/>
    </location>
</feature>
<evidence type="ECO:0000256" key="2">
    <source>
        <dbReference type="ARBA" id="ARBA00022777"/>
    </source>
</evidence>
<dbReference type="PANTHER" id="PTHR24421">
    <property type="entry name" value="NITRATE/NITRITE SENSOR PROTEIN NARX-RELATED"/>
    <property type="match status" value="1"/>
</dbReference>
<dbReference type="GO" id="GO:0000155">
    <property type="term" value="F:phosphorelay sensor kinase activity"/>
    <property type="evidence" value="ECO:0007669"/>
    <property type="project" value="InterPro"/>
</dbReference>
<dbReference type="CDD" id="cd16917">
    <property type="entry name" value="HATPase_UhpB-NarQ-NarX-like"/>
    <property type="match status" value="1"/>
</dbReference>
<organism evidence="7 8">
    <name type="scientific">Kocuria flava</name>
    <dbReference type="NCBI Taxonomy" id="446860"/>
    <lineage>
        <taxon>Bacteria</taxon>
        <taxon>Bacillati</taxon>
        <taxon>Actinomycetota</taxon>
        <taxon>Actinomycetes</taxon>
        <taxon>Micrococcales</taxon>
        <taxon>Micrococcaceae</taxon>
        <taxon>Kocuria</taxon>
    </lineage>
</organism>
<dbReference type="GO" id="GO:0046983">
    <property type="term" value="F:protein dimerization activity"/>
    <property type="evidence" value="ECO:0007669"/>
    <property type="project" value="InterPro"/>
</dbReference>
<dbReference type="Proteomes" id="UP000234632">
    <property type="component" value="Unassembled WGS sequence"/>
</dbReference>
<gene>
    <name evidence="7" type="ORF">AUQ48_05375</name>
</gene>
<keyword evidence="5" id="KW-0812">Transmembrane</keyword>
<dbReference type="InterPro" id="IPR011712">
    <property type="entry name" value="Sig_transdc_His_kin_sub3_dim/P"/>
</dbReference>
<dbReference type="SUPFAM" id="SSF55874">
    <property type="entry name" value="ATPase domain of HSP90 chaperone/DNA topoisomerase II/histidine kinase"/>
    <property type="match status" value="1"/>
</dbReference>
<dbReference type="SMART" id="SM00387">
    <property type="entry name" value="HATPase_c"/>
    <property type="match status" value="1"/>
</dbReference>
<comment type="caution">
    <text evidence="7">The sequence shown here is derived from an EMBL/GenBank/DDBJ whole genome shotgun (WGS) entry which is preliminary data.</text>
</comment>
<keyword evidence="3" id="KW-0902">Two-component regulatory system</keyword>